<sequence>MNKIDKTYNLLERISTLFRSEIRLAGIQHGLHPVHIEVLSYLSRCNRLSNTPASVSEYLGVTKGTISQSISLLESKELLEKVADEKDRRVVHLNLTDKGKQLIENSMPPTSFRSPLEKFSEDEVDNLHRLLDTLLNGIQKCNKRAGFSHCKTCVFNSPKSPSEFYCELTKEELPWEDGYLICREHAMCK</sequence>
<keyword evidence="7" id="KW-1185">Reference proteome</keyword>
<dbReference type="SMART" id="SM00347">
    <property type="entry name" value="HTH_MARR"/>
    <property type="match status" value="1"/>
</dbReference>
<evidence type="ECO:0000256" key="2">
    <source>
        <dbReference type="ARBA" id="ARBA00023015"/>
    </source>
</evidence>
<organism evidence="6 7">
    <name type="scientific">Aliikangiella maris</name>
    <dbReference type="NCBI Taxonomy" id="3162458"/>
    <lineage>
        <taxon>Bacteria</taxon>
        <taxon>Pseudomonadati</taxon>
        <taxon>Pseudomonadota</taxon>
        <taxon>Gammaproteobacteria</taxon>
        <taxon>Oceanospirillales</taxon>
        <taxon>Pleioneaceae</taxon>
        <taxon>Aliikangiella</taxon>
    </lineage>
</organism>
<dbReference type="RefSeq" id="WP_353896533.1">
    <property type="nucleotide sequence ID" value="NZ_JBEVCJ010000015.1"/>
</dbReference>
<proteinExistence type="predicted"/>
<comment type="subcellular location">
    <subcellularLocation>
        <location evidence="1">Cytoplasm</location>
    </subcellularLocation>
</comment>
<dbReference type="InterPro" id="IPR036390">
    <property type="entry name" value="WH_DNA-bd_sf"/>
</dbReference>
<dbReference type="Pfam" id="PF13463">
    <property type="entry name" value="HTH_27"/>
    <property type="match status" value="1"/>
</dbReference>
<evidence type="ECO:0000259" key="5">
    <source>
        <dbReference type="PROSITE" id="PS50995"/>
    </source>
</evidence>
<dbReference type="Gene3D" id="1.10.10.10">
    <property type="entry name" value="Winged helix-like DNA-binding domain superfamily/Winged helix DNA-binding domain"/>
    <property type="match status" value="1"/>
</dbReference>
<dbReference type="Proteomes" id="UP001548189">
    <property type="component" value="Unassembled WGS sequence"/>
</dbReference>
<dbReference type="InterPro" id="IPR023187">
    <property type="entry name" value="Tscrpt_reg_MarR-type_CS"/>
</dbReference>
<reference evidence="6 7" key="1">
    <citation type="submission" date="2024-06" db="EMBL/GenBank/DDBJ databases">
        <authorList>
            <person name="Li F."/>
        </authorList>
    </citation>
    <scope>NUCLEOTIDE SEQUENCE [LARGE SCALE GENOMIC DNA]</scope>
    <source>
        <strain evidence="6 7">GXAS 311</strain>
    </source>
</reference>
<dbReference type="PROSITE" id="PS01117">
    <property type="entry name" value="HTH_MARR_1"/>
    <property type="match status" value="1"/>
</dbReference>
<gene>
    <name evidence="6" type="ORF">ABVT43_12470</name>
</gene>
<keyword evidence="2" id="KW-0805">Transcription regulation</keyword>
<name>A0ABV2BVI4_9GAMM</name>
<keyword evidence="4" id="KW-0804">Transcription</keyword>
<protein>
    <submittedName>
        <fullName evidence="6">MarR family winged helix-turn-helix transcriptional regulator</fullName>
    </submittedName>
</protein>
<evidence type="ECO:0000256" key="3">
    <source>
        <dbReference type="ARBA" id="ARBA00023125"/>
    </source>
</evidence>
<keyword evidence="3" id="KW-0238">DNA-binding</keyword>
<comment type="caution">
    <text evidence="6">The sequence shown here is derived from an EMBL/GenBank/DDBJ whole genome shotgun (WGS) entry which is preliminary data.</text>
</comment>
<dbReference type="PRINTS" id="PR00598">
    <property type="entry name" value="HTHMARR"/>
</dbReference>
<dbReference type="EMBL" id="JBEVCJ010000015">
    <property type="protein sequence ID" value="MET1255946.1"/>
    <property type="molecule type" value="Genomic_DNA"/>
</dbReference>
<dbReference type="InterPro" id="IPR036388">
    <property type="entry name" value="WH-like_DNA-bd_sf"/>
</dbReference>
<evidence type="ECO:0000313" key="7">
    <source>
        <dbReference type="Proteomes" id="UP001548189"/>
    </source>
</evidence>
<dbReference type="InterPro" id="IPR039422">
    <property type="entry name" value="MarR/SlyA-like"/>
</dbReference>
<dbReference type="SUPFAM" id="SSF46785">
    <property type="entry name" value="Winged helix' DNA-binding domain"/>
    <property type="match status" value="1"/>
</dbReference>
<evidence type="ECO:0000313" key="6">
    <source>
        <dbReference type="EMBL" id="MET1255946.1"/>
    </source>
</evidence>
<accession>A0ABV2BVI4</accession>
<feature type="domain" description="HTH marR-type" evidence="5">
    <location>
        <begin position="4"/>
        <end position="136"/>
    </location>
</feature>
<dbReference type="PROSITE" id="PS50995">
    <property type="entry name" value="HTH_MARR_2"/>
    <property type="match status" value="1"/>
</dbReference>
<dbReference type="PANTHER" id="PTHR33164:SF5">
    <property type="entry name" value="ORGANIC HYDROPEROXIDE RESISTANCE TRANSCRIPTIONAL REGULATOR"/>
    <property type="match status" value="1"/>
</dbReference>
<evidence type="ECO:0000256" key="4">
    <source>
        <dbReference type="ARBA" id="ARBA00023163"/>
    </source>
</evidence>
<evidence type="ECO:0000256" key="1">
    <source>
        <dbReference type="ARBA" id="ARBA00004496"/>
    </source>
</evidence>
<dbReference type="PANTHER" id="PTHR33164">
    <property type="entry name" value="TRANSCRIPTIONAL REGULATOR, MARR FAMILY"/>
    <property type="match status" value="1"/>
</dbReference>
<dbReference type="InterPro" id="IPR000835">
    <property type="entry name" value="HTH_MarR-typ"/>
</dbReference>